<feature type="region of interest" description="Disordered" evidence="1">
    <location>
        <begin position="1"/>
        <end position="21"/>
    </location>
</feature>
<keyword evidence="3" id="KW-1185">Reference proteome</keyword>
<dbReference type="STRING" id="1121927.GOHSU_68_00070"/>
<protein>
    <submittedName>
        <fullName evidence="2">Uncharacterized protein</fullName>
    </submittedName>
</protein>
<reference evidence="2 3" key="1">
    <citation type="submission" date="2012-12" db="EMBL/GenBank/DDBJ databases">
        <title>Whole genome shotgun sequence of Gordonia hirsuta NBRC 16056.</title>
        <authorList>
            <person name="Isaki-Nakamura S."/>
            <person name="Hosoyama A."/>
            <person name="Tsuchikane K."/>
            <person name="Katsumata H."/>
            <person name="Baba S."/>
            <person name="Yamazaki S."/>
            <person name="Fujita N."/>
        </authorList>
    </citation>
    <scope>NUCLEOTIDE SEQUENCE [LARGE SCALE GENOMIC DNA]</scope>
    <source>
        <strain evidence="2 3">NBRC 16056</strain>
    </source>
</reference>
<gene>
    <name evidence="2" type="ORF">GOHSU_68_00070</name>
</gene>
<evidence type="ECO:0000256" key="1">
    <source>
        <dbReference type="SAM" id="MobiDB-lite"/>
    </source>
</evidence>
<dbReference type="Proteomes" id="UP000053405">
    <property type="component" value="Unassembled WGS sequence"/>
</dbReference>
<evidence type="ECO:0000313" key="3">
    <source>
        <dbReference type="Proteomes" id="UP000053405"/>
    </source>
</evidence>
<name>L7LD26_9ACTN</name>
<comment type="caution">
    <text evidence="2">The sequence shown here is derived from an EMBL/GenBank/DDBJ whole genome shotgun (WGS) entry which is preliminary data.</text>
</comment>
<sequence>MTARKSPAGSGGASSPKTMSLAAEYSRRRAASARLERLACGCADPWSCLCRRPGLDPDAAAAADAHLRAAGFAPSWVRADLLDLWDSGYRGLAAHLAGAVSA</sequence>
<dbReference type="EMBL" id="BANT01000068">
    <property type="protein sequence ID" value="GAC59015.1"/>
    <property type="molecule type" value="Genomic_DNA"/>
</dbReference>
<accession>L7LD26</accession>
<proteinExistence type="predicted"/>
<organism evidence="2 3">
    <name type="scientific">Gordonia hirsuta DSM 44140 = NBRC 16056</name>
    <dbReference type="NCBI Taxonomy" id="1121927"/>
    <lineage>
        <taxon>Bacteria</taxon>
        <taxon>Bacillati</taxon>
        <taxon>Actinomycetota</taxon>
        <taxon>Actinomycetes</taxon>
        <taxon>Mycobacteriales</taxon>
        <taxon>Gordoniaceae</taxon>
        <taxon>Gordonia</taxon>
    </lineage>
</organism>
<dbReference type="AlphaFoldDB" id="L7LD26"/>
<evidence type="ECO:0000313" key="2">
    <source>
        <dbReference type="EMBL" id="GAC59015.1"/>
    </source>
</evidence>